<dbReference type="InterPro" id="IPR011010">
    <property type="entry name" value="DNA_brk_join_enz"/>
</dbReference>
<accession>A0A8J3CTF8</accession>
<reference evidence="1" key="1">
    <citation type="journal article" date="2014" name="Int. J. Syst. Evol. Microbiol.">
        <title>Complete genome sequence of Corynebacterium casei LMG S-19264T (=DSM 44701T), isolated from a smear-ripened cheese.</title>
        <authorList>
            <consortium name="US DOE Joint Genome Institute (JGI-PGF)"/>
            <person name="Walter F."/>
            <person name="Albersmeier A."/>
            <person name="Kalinowski J."/>
            <person name="Ruckert C."/>
        </authorList>
    </citation>
    <scope>NUCLEOTIDE SEQUENCE</scope>
    <source>
        <strain evidence="1">KCTC 32513</strain>
    </source>
</reference>
<dbReference type="EMBL" id="BMZH01000022">
    <property type="protein sequence ID" value="GHB04810.1"/>
    <property type="molecule type" value="Genomic_DNA"/>
</dbReference>
<gene>
    <name evidence="1" type="ORF">GCM10009069_29250</name>
</gene>
<dbReference type="AlphaFoldDB" id="A0A8J3CTF8"/>
<dbReference type="SUPFAM" id="SSF56349">
    <property type="entry name" value="DNA breaking-rejoining enzymes"/>
    <property type="match status" value="1"/>
</dbReference>
<evidence type="ECO:0008006" key="3">
    <source>
        <dbReference type="Google" id="ProtNLM"/>
    </source>
</evidence>
<evidence type="ECO:0000313" key="1">
    <source>
        <dbReference type="EMBL" id="GHB04810.1"/>
    </source>
</evidence>
<name>A0A8J3CTF8_9PROT</name>
<comment type="caution">
    <text evidence="1">The sequence shown here is derived from an EMBL/GenBank/DDBJ whole genome shotgun (WGS) entry which is preliminary data.</text>
</comment>
<keyword evidence="2" id="KW-1185">Reference proteome</keyword>
<reference evidence="1" key="2">
    <citation type="submission" date="2020-09" db="EMBL/GenBank/DDBJ databases">
        <authorList>
            <person name="Sun Q."/>
            <person name="Kim S."/>
        </authorList>
    </citation>
    <scope>NUCLEOTIDE SEQUENCE</scope>
    <source>
        <strain evidence="1">KCTC 32513</strain>
    </source>
</reference>
<protein>
    <recommendedName>
        <fullName evidence="3">Tyr recombinase domain-containing protein</fullName>
    </recommendedName>
</protein>
<organism evidence="1 2">
    <name type="scientific">Algimonas arctica</name>
    <dbReference type="NCBI Taxonomy" id="1479486"/>
    <lineage>
        <taxon>Bacteria</taxon>
        <taxon>Pseudomonadati</taxon>
        <taxon>Pseudomonadota</taxon>
        <taxon>Alphaproteobacteria</taxon>
        <taxon>Maricaulales</taxon>
        <taxon>Robiginitomaculaceae</taxon>
        <taxon>Algimonas</taxon>
    </lineage>
</organism>
<dbReference type="Proteomes" id="UP000634004">
    <property type="component" value="Unassembled WGS sequence"/>
</dbReference>
<sequence>MLGEARNLALLNLAIDSKLRGCDLVSLKVSDVFSAGSIRERAMVIQRKTSRPVQFEITKLTAASLISHVQTVGLSNDDHYSRVAIKEVIIFPHGNTIALSTVGSVR</sequence>
<proteinExistence type="predicted"/>
<dbReference type="GO" id="GO:0003677">
    <property type="term" value="F:DNA binding"/>
    <property type="evidence" value="ECO:0007669"/>
    <property type="project" value="InterPro"/>
</dbReference>
<evidence type="ECO:0000313" key="2">
    <source>
        <dbReference type="Proteomes" id="UP000634004"/>
    </source>
</evidence>